<name>A0A161ZY54_DAUCS</name>
<dbReference type="AlphaFoldDB" id="A0A161ZY54"/>
<evidence type="ECO:0000256" key="2">
    <source>
        <dbReference type="ARBA" id="ARBA00022723"/>
    </source>
</evidence>
<dbReference type="GO" id="GO:0005506">
    <property type="term" value="F:iron ion binding"/>
    <property type="evidence" value="ECO:0007669"/>
    <property type="project" value="InterPro"/>
</dbReference>
<dbReference type="InterPro" id="IPR036396">
    <property type="entry name" value="Cyt_P450_sf"/>
</dbReference>
<dbReference type="InterPro" id="IPR002401">
    <property type="entry name" value="Cyt_P450_E_grp-I"/>
</dbReference>
<dbReference type="InterPro" id="IPR050651">
    <property type="entry name" value="Plant_Cytochrome_P450_Monoox"/>
</dbReference>
<dbReference type="GO" id="GO:0020037">
    <property type="term" value="F:heme binding"/>
    <property type="evidence" value="ECO:0007669"/>
    <property type="project" value="InterPro"/>
</dbReference>
<keyword evidence="4" id="KW-0408">Iron</keyword>
<dbReference type="Pfam" id="PF00067">
    <property type="entry name" value="p450"/>
    <property type="match status" value="1"/>
</dbReference>
<dbReference type="PANTHER" id="PTHR47947">
    <property type="entry name" value="CYTOCHROME P450 82C3-RELATED"/>
    <property type="match status" value="1"/>
</dbReference>
<dbReference type="PANTHER" id="PTHR47947:SF8">
    <property type="entry name" value="CYTOCHROME P450 82C4-LIKE"/>
    <property type="match status" value="1"/>
</dbReference>
<dbReference type="PRINTS" id="PR00463">
    <property type="entry name" value="EP450I"/>
</dbReference>
<evidence type="ECO:0000256" key="1">
    <source>
        <dbReference type="ARBA" id="ARBA00022617"/>
    </source>
</evidence>
<dbReference type="GO" id="GO:0016705">
    <property type="term" value="F:oxidoreductase activity, acting on paired donors, with incorporation or reduction of molecular oxygen"/>
    <property type="evidence" value="ECO:0007669"/>
    <property type="project" value="InterPro"/>
</dbReference>
<proteinExistence type="predicted"/>
<dbReference type="EMBL" id="LNRQ01000005">
    <property type="protein sequence ID" value="KZM93252.1"/>
    <property type="molecule type" value="Genomic_DNA"/>
</dbReference>
<dbReference type="GO" id="GO:0046246">
    <property type="term" value="P:terpene biosynthetic process"/>
    <property type="evidence" value="ECO:0007669"/>
    <property type="project" value="TreeGrafter"/>
</dbReference>
<dbReference type="GO" id="GO:0004497">
    <property type="term" value="F:monooxygenase activity"/>
    <property type="evidence" value="ECO:0007669"/>
    <property type="project" value="UniProtKB-KW"/>
</dbReference>
<evidence type="ECO:0000256" key="3">
    <source>
        <dbReference type="ARBA" id="ARBA00023002"/>
    </source>
</evidence>
<accession>A0A161ZY54</accession>
<dbReference type="InterPro" id="IPR001128">
    <property type="entry name" value="Cyt_P450"/>
</dbReference>
<organism evidence="6">
    <name type="scientific">Daucus carota subsp. sativus</name>
    <name type="common">Carrot</name>
    <dbReference type="NCBI Taxonomy" id="79200"/>
    <lineage>
        <taxon>Eukaryota</taxon>
        <taxon>Viridiplantae</taxon>
        <taxon>Streptophyta</taxon>
        <taxon>Embryophyta</taxon>
        <taxon>Tracheophyta</taxon>
        <taxon>Spermatophyta</taxon>
        <taxon>Magnoliopsida</taxon>
        <taxon>eudicotyledons</taxon>
        <taxon>Gunneridae</taxon>
        <taxon>Pentapetalae</taxon>
        <taxon>asterids</taxon>
        <taxon>campanulids</taxon>
        <taxon>Apiales</taxon>
        <taxon>Apiaceae</taxon>
        <taxon>Apioideae</taxon>
        <taxon>Scandiceae</taxon>
        <taxon>Daucinae</taxon>
        <taxon>Daucus</taxon>
        <taxon>Daucus sect. Daucus</taxon>
    </lineage>
</organism>
<dbReference type="OMA" id="EQWSSNG"/>
<reference evidence="6" key="1">
    <citation type="journal article" date="2016" name="Nat. Genet.">
        <title>A high-quality carrot genome assembly provides new insights into carotenoid accumulation and asterid genome evolution.</title>
        <authorList>
            <person name="Iorizzo M."/>
            <person name="Ellison S."/>
            <person name="Senalik D."/>
            <person name="Zeng P."/>
            <person name="Satapoomin P."/>
            <person name="Huang J."/>
            <person name="Bowman M."/>
            <person name="Iovene M."/>
            <person name="Sanseverino W."/>
            <person name="Cavagnaro P."/>
            <person name="Yildiz M."/>
            <person name="Macko-Podgorni A."/>
            <person name="Moranska E."/>
            <person name="Grzebelus E."/>
            <person name="Grzebelus D."/>
            <person name="Ashrafi H."/>
            <person name="Zheng Z."/>
            <person name="Cheng S."/>
            <person name="Spooner D."/>
            <person name="Van Deynze A."/>
            <person name="Simon P."/>
        </authorList>
    </citation>
    <scope>NUCLEOTIDE SEQUENCE [LARGE SCALE GENOMIC DNA]</scope>
    <source>
        <tissue evidence="6">Leaf</tissue>
    </source>
</reference>
<protein>
    <recommendedName>
        <fullName evidence="7">Cytochrome P450</fullName>
    </recommendedName>
</protein>
<gene>
    <name evidence="6" type="ORF">DCAR_016497</name>
</gene>
<keyword evidence="2" id="KW-0479">Metal-binding</keyword>
<keyword evidence="1" id="KW-0349">Heme</keyword>
<dbReference type="Gramene" id="KZM93252">
    <property type="protein sequence ID" value="KZM93252"/>
    <property type="gene ID" value="DCAR_016497"/>
</dbReference>
<dbReference type="Gene3D" id="1.10.630.10">
    <property type="entry name" value="Cytochrome P450"/>
    <property type="match status" value="2"/>
</dbReference>
<evidence type="ECO:0008006" key="7">
    <source>
        <dbReference type="Google" id="ProtNLM"/>
    </source>
</evidence>
<keyword evidence="3" id="KW-0560">Oxidoreductase</keyword>
<dbReference type="SUPFAM" id="SSF48264">
    <property type="entry name" value="Cytochrome P450"/>
    <property type="match status" value="2"/>
</dbReference>
<sequence length="235" mass="26322">MNTCPGPPEPSGKWPLIGHFHLLGANKILHHTLGDMADRYGPVFSLKLGINRTLVVTSWEVAKECFTTQDKVFASRPTSVVGKVAGYNNRVMIFQEYGSYWREIRKLAVIELLTNRRLEMLKHVRESEVNVFIRELYEQWSSNGNGSKVVVEMKERFGDLTTNIVVRTVTGRRSCPGITFAIQVLHLTLARLVHGFKLGTVLGSRVDMTESSGVSNPKATLLEVTLTPRLPPAVY</sequence>
<evidence type="ECO:0000313" key="6">
    <source>
        <dbReference type="EMBL" id="KZM93252.1"/>
    </source>
</evidence>
<keyword evidence="5" id="KW-0503">Monooxygenase</keyword>
<evidence type="ECO:0000256" key="4">
    <source>
        <dbReference type="ARBA" id="ARBA00023004"/>
    </source>
</evidence>
<evidence type="ECO:0000256" key="5">
    <source>
        <dbReference type="ARBA" id="ARBA00023033"/>
    </source>
</evidence>
<comment type="caution">
    <text evidence="6">The sequence shown here is derived from an EMBL/GenBank/DDBJ whole genome shotgun (WGS) entry which is preliminary data.</text>
</comment>